<dbReference type="Gene3D" id="2.60.40.10">
    <property type="entry name" value="Immunoglobulins"/>
    <property type="match status" value="1"/>
</dbReference>
<comment type="similarity">
    <text evidence="1">Belongs to the intimin/invasin family.</text>
</comment>
<dbReference type="SMART" id="SM00634">
    <property type="entry name" value="BID_1"/>
    <property type="match status" value="1"/>
</dbReference>
<accession>X0VXX7</accession>
<dbReference type="EMBL" id="BARS01035846">
    <property type="protein sequence ID" value="GAG23165.1"/>
    <property type="molecule type" value="Genomic_DNA"/>
</dbReference>
<dbReference type="InterPro" id="IPR047589">
    <property type="entry name" value="DUF11_rpt"/>
</dbReference>
<evidence type="ECO:0000313" key="4">
    <source>
        <dbReference type="EMBL" id="GAG23165.1"/>
    </source>
</evidence>
<evidence type="ECO:0000256" key="2">
    <source>
        <dbReference type="SAM" id="MobiDB-lite"/>
    </source>
</evidence>
<dbReference type="SUPFAM" id="SSF49373">
    <property type="entry name" value="Invasin/intimin cell-adhesion fragments"/>
    <property type="match status" value="1"/>
</dbReference>
<name>X0VXX7_9ZZZZ</name>
<protein>
    <recommendedName>
        <fullName evidence="3">Big-1 domain-containing protein</fullName>
    </recommendedName>
</protein>
<feature type="domain" description="Big-1" evidence="3">
    <location>
        <begin position="115"/>
        <end position="206"/>
    </location>
</feature>
<proteinExistence type="inferred from homology"/>
<dbReference type="InterPro" id="IPR001434">
    <property type="entry name" value="OmcB-like_DUF11"/>
</dbReference>
<dbReference type="InterPro" id="IPR003344">
    <property type="entry name" value="Big_1_dom"/>
</dbReference>
<feature type="region of interest" description="Disordered" evidence="2">
    <location>
        <begin position="219"/>
        <end position="258"/>
    </location>
</feature>
<evidence type="ECO:0000256" key="1">
    <source>
        <dbReference type="ARBA" id="ARBA00010116"/>
    </source>
</evidence>
<feature type="non-terminal residue" evidence="4">
    <location>
        <position position="1"/>
    </location>
</feature>
<dbReference type="InterPro" id="IPR013783">
    <property type="entry name" value="Ig-like_fold"/>
</dbReference>
<sequence>PVTAGGEVTYIVEVSNAGPSDATNVVVTDTLPIEATLVSVTGCDNDPNGVPACDLGTIASGDSDSYTVTVTIDGDTSDGTVVSNEVIVASDVFDPNAANDTAVAETTVGDVVLEYDIVVELSQDSVPADGSTEVFITVTITDQFGDPIEDGQAVVISMLENLGVVSPDTAITDGGQVVFTFVPGLTPGIETFEIELENGQTSTFTIDITPIEEVVTTQVPVGPPEEPVPDKPPVEPEPPVEEPPVEEIEPSIDEPVET</sequence>
<comment type="caution">
    <text evidence="4">The sequence shown here is derived from an EMBL/GenBank/DDBJ whole genome shotgun (WGS) entry which is preliminary data.</text>
</comment>
<gene>
    <name evidence="4" type="ORF">S01H1_55175</name>
</gene>
<dbReference type="AlphaFoldDB" id="X0VXX7"/>
<dbReference type="Pfam" id="PF01345">
    <property type="entry name" value="DUF11"/>
    <property type="match status" value="1"/>
</dbReference>
<dbReference type="NCBIfam" id="TIGR01451">
    <property type="entry name" value="B_ant_repeat"/>
    <property type="match status" value="1"/>
</dbReference>
<evidence type="ECO:0000259" key="3">
    <source>
        <dbReference type="SMART" id="SM00634"/>
    </source>
</evidence>
<reference evidence="4" key="1">
    <citation type="journal article" date="2014" name="Front. Microbiol.">
        <title>High frequency of phylogenetically diverse reductive dehalogenase-homologous genes in deep subseafloor sedimentary metagenomes.</title>
        <authorList>
            <person name="Kawai M."/>
            <person name="Futagami T."/>
            <person name="Toyoda A."/>
            <person name="Takaki Y."/>
            <person name="Nishi S."/>
            <person name="Hori S."/>
            <person name="Arai W."/>
            <person name="Tsubouchi T."/>
            <person name="Morono Y."/>
            <person name="Uchiyama I."/>
            <person name="Ito T."/>
            <person name="Fujiyama A."/>
            <person name="Inagaki F."/>
            <person name="Takami H."/>
        </authorList>
    </citation>
    <scope>NUCLEOTIDE SEQUENCE</scope>
    <source>
        <strain evidence="4">Expedition CK06-06</strain>
    </source>
</reference>
<dbReference type="InterPro" id="IPR008964">
    <property type="entry name" value="Invasin/intimin_cell_adhesion"/>
</dbReference>
<organism evidence="4">
    <name type="scientific">marine sediment metagenome</name>
    <dbReference type="NCBI Taxonomy" id="412755"/>
    <lineage>
        <taxon>unclassified sequences</taxon>
        <taxon>metagenomes</taxon>
        <taxon>ecological metagenomes</taxon>
    </lineage>
</organism>
<feature type="non-terminal residue" evidence="4">
    <location>
        <position position="258"/>
    </location>
</feature>
<feature type="compositionally biased region" description="Acidic residues" evidence="2">
    <location>
        <begin position="238"/>
        <end position="258"/>
    </location>
</feature>